<proteinExistence type="inferred from homology"/>
<dbReference type="Pfam" id="PF03652">
    <property type="entry name" value="RuvX"/>
    <property type="match status" value="1"/>
</dbReference>
<evidence type="ECO:0000256" key="4">
    <source>
        <dbReference type="ARBA" id="ARBA00022801"/>
    </source>
</evidence>
<dbReference type="GO" id="GO:0016788">
    <property type="term" value="F:hydrolase activity, acting on ester bonds"/>
    <property type="evidence" value="ECO:0007669"/>
    <property type="project" value="UniProtKB-UniRule"/>
</dbReference>
<evidence type="ECO:0000256" key="5">
    <source>
        <dbReference type="HAMAP-Rule" id="MF_00651"/>
    </source>
</evidence>
<comment type="caution">
    <text evidence="7">The sequence shown here is derived from an EMBL/GenBank/DDBJ whole genome shotgun (WGS) entry which is preliminary data.</text>
</comment>
<keyword evidence="7" id="KW-0255">Endonuclease</keyword>
<dbReference type="InterPro" id="IPR006641">
    <property type="entry name" value="YqgF/RNaseH-like_dom"/>
</dbReference>
<sequence length="155" mass="16998">MAVHDDSQVDAPSVWMGVDLGNARVGLALSDPELTFAHPAGNIRAYGDYSMTVEDVIDRIEDDHVSHVVVGHPLLLSGKEGESARKAGAWADRLRYRLAVEGFDDVTVELLDERLTTVTAHHQLSEAGMSMRRHRSSVDQQSAVVILQTALDARR</sequence>
<keyword evidence="1 5" id="KW-0963">Cytoplasm</keyword>
<dbReference type="GO" id="GO:0000967">
    <property type="term" value="P:rRNA 5'-end processing"/>
    <property type="evidence" value="ECO:0007669"/>
    <property type="project" value="UniProtKB-UniRule"/>
</dbReference>
<reference evidence="7 8" key="1">
    <citation type="journal article" date="2017" name="BMC Genomics">
        <title>Comparative genomic and phylogenomic analyses of the Bifidobacteriaceae family.</title>
        <authorList>
            <person name="Lugli G.A."/>
            <person name="Milani C."/>
            <person name="Turroni F."/>
            <person name="Duranti S."/>
            <person name="Mancabelli L."/>
            <person name="Mangifesta M."/>
            <person name="Ferrario C."/>
            <person name="Modesto M."/>
            <person name="Mattarelli P."/>
            <person name="Jiri K."/>
            <person name="van Sinderen D."/>
            <person name="Ventura M."/>
        </authorList>
    </citation>
    <scope>NUCLEOTIDE SEQUENCE [LARGE SCALE GENOMIC DNA]</scope>
    <source>
        <strain evidence="7 8">DSM 24742</strain>
    </source>
</reference>
<dbReference type="InterPro" id="IPR005227">
    <property type="entry name" value="YqgF"/>
</dbReference>
<organism evidence="7 8">
    <name type="scientific">Pseudoscardovia radai</name>
    <dbReference type="NCBI Taxonomy" id="987066"/>
    <lineage>
        <taxon>Bacteria</taxon>
        <taxon>Bacillati</taxon>
        <taxon>Actinomycetota</taxon>
        <taxon>Actinomycetes</taxon>
        <taxon>Bifidobacteriales</taxon>
        <taxon>Bifidobacteriaceae</taxon>
        <taxon>Pseudoscardovia</taxon>
    </lineage>
</organism>
<evidence type="ECO:0000313" key="8">
    <source>
        <dbReference type="Proteomes" id="UP000216725"/>
    </source>
</evidence>
<keyword evidence="8" id="KW-1185">Reference proteome</keyword>
<evidence type="ECO:0000313" key="7">
    <source>
        <dbReference type="EMBL" id="OZG51458.1"/>
    </source>
</evidence>
<evidence type="ECO:0000259" key="6">
    <source>
        <dbReference type="SMART" id="SM00732"/>
    </source>
</evidence>
<dbReference type="Proteomes" id="UP000216725">
    <property type="component" value="Unassembled WGS sequence"/>
</dbReference>
<protein>
    <recommendedName>
        <fullName evidence="5">Putative pre-16S rRNA nuclease</fullName>
        <ecNumber evidence="5">3.1.-.-</ecNumber>
    </recommendedName>
</protein>
<evidence type="ECO:0000256" key="1">
    <source>
        <dbReference type="ARBA" id="ARBA00022490"/>
    </source>
</evidence>
<gene>
    <name evidence="7" type="ORF">PSRA_1093</name>
</gene>
<comment type="similarity">
    <text evidence="5">Belongs to the YqgF HJR family.</text>
</comment>
<dbReference type="GO" id="GO:0005829">
    <property type="term" value="C:cytosol"/>
    <property type="evidence" value="ECO:0007669"/>
    <property type="project" value="TreeGrafter"/>
</dbReference>
<dbReference type="EC" id="3.1.-.-" evidence="5"/>
<evidence type="ECO:0000256" key="3">
    <source>
        <dbReference type="ARBA" id="ARBA00022722"/>
    </source>
</evidence>
<dbReference type="PANTHER" id="PTHR33317">
    <property type="entry name" value="POLYNUCLEOTIDYL TRANSFERASE, RIBONUCLEASE H-LIKE SUPERFAMILY PROTEIN"/>
    <property type="match status" value="1"/>
</dbReference>
<dbReference type="Gene3D" id="3.30.420.140">
    <property type="entry name" value="YqgF/RNase H-like domain"/>
    <property type="match status" value="1"/>
</dbReference>
<dbReference type="OrthoDB" id="9790539at2"/>
<comment type="function">
    <text evidence="5">Could be a nuclease involved in processing of the 5'-end of pre-16S rRNA.</text>
</comment>
<feature type="domain" description="YqgF/RNase H-like" evidence="6">
    <location>
        <begin position="13"/>
        <end position="120"/>
    </location>
</feature>
<dbReference type="HAMAP" id="MF_00651">
    <property type="entry name" value="Nuclease_YqgF"/>
    <property type="match status" value="1"/>
</dbReference>
<dbReference type="NCBIfam" id="TIGR00250">
    <property type="entry name" value="RNAse_H_YqgF"/>
    <property type="match status" value="1"/>
</dbReference>
<dbReference type="SMART" id="SM00732">
    <property type="entry name" value="YqgFc"/>
    <property type="match status" value="1"/>
</dbReference>
<dbReference type="RefSeq" id="WP_094660910.1">
    <property type="nucleotide sequence ID" value="NZ_MWWR01000008.1"/>
</dbReference>
<dbReference type="PANTHER" id="PTHR33317:SF4">
    <property type="entry name" value="POLYNUCLEOTIDYL TRANSFERASE, RIBONUCLEASE H-LIKE SUPERFAMILY PROTEIN"/>
    <property type="match status" value="1"/>
</dbReference>
<dbReference type="GO" id="GO:0004519">
    <property type="term" value="F:endonuclease activity"/>
    <property type="evidence" value="ECO:0007669"/>
    <property type="project" value="UniProtKB-KW"/>
</dbReference>
<dbReference type="SUPFAM" id="SSF53098">
    <property type="entry name" value="Ribonuclease H-like"/>
    <property type="match status" value="1"/>
</dbReference>
<dbReference type="CDD" id="cd16964">
    <property type="entry name" value="YqgF"/>
    <property type="match status" value="1"/>
</dbReference>
<dbReference type="InterPro" id="IPR037027">
    <property type="entry name" value="YqgF/RNaseH-like_dom_sf"/>
</dbReference>
<keyword evidence="2 5" id="KW-0690">Ribosome biogenesis</keyword>
<dbReference type="InterPro" id="IPR012337">
    <property type="entry name" value="RNaseH-like_sf"/>
</dbReference>
<dbReference type="AlphaFoldDB" id="A0A261EX79"/>
<name>A0A261EX79_9BIFI</name>
<dbReference type="EMBL" id="MWWR01000008">
    <property type="protein sequence ID" value="OZG51458.1"/>
    <property type="molecule type" value="Genomic_DNA"/>
</dbReference>
<keyword evidence="3 5" id="KW-0540">Nuclease</keyword>
<keyword evidence="4 5" id="KW-0378">Hydrolase</keyword>
<comment type="subcellular location">
    <subcellularLocation>
        <location evidence="5">Cytoplasm</location>
    </subcellularLocation>
</comment>
<evidence type="ECO:0000256" key="2">
    <source>
        <dbReference type="ARBA" id="ARBA00022517"/>
    </source>
</evidence>
<accession>A0A261EX79</accession>